<accession>A0ABW1YII8</accession>
<comment type="subunit">
    <text evidence="3">Interacts with FtsZ.</text>
</comment>
<feature type="binding site" evidence="3">
    <location>
        <begin position="75"/>
        <end position="82"/>
    </location>
    <ligand>
        <name>ATP</name>
        <dbReference type="ChEBI" id="CHEBI:30616"/>
    </ligand>
</feature>
<evidence type="ECO:0000256" key="1">
    <source>
        <dbReference type="ARBA" id="ARBA00022741"/>
    </source>
</evidence>
<keyword evidence="3" id="KW-0378">Hydrolase</keyword>
<sequence>MSPASSSLLSPLERYQRDLQRPDFVADPAQAAAVQELQHLYSRLLEKEGRGGLFGRLRKLWRDQSEPERGLYFWGGVGRGKTYLMDAFFESLPFAQKQRTHFHRFMREAHRELKALAGEKNPLEKVADRVAARARVLCFDEFFVSDIADAMILAGLLDALFRRGVTLVATSNIEPEGLYRDGLQRARFLPAIALLKQYTRVVNVDGGTDYRLRALEVAELYHSPLDSAADASLARSFASLSVEGCEVREKVDLDIEGRRIRALKVADDVAWFDFSDLCDGPRSQNDYIELAREFHTVLLAEVPRFNERTEAQARRFINLVDEFYDRCVKLVISAEVPAERLYGGKHLVFEFERTVSRLLEMQSHDYLARPHRPD</sequence>
<dbReference type="SUPFAM" id="SSF52540">
    <property type="entry name" value="P-loop containing nucleoside triphosphate hydrolases"/>
    <property type="match status" value="1"/>
</dbReference>
<protein>
    <recommendedName>
        <fullName evidence="3">Cell division protein ZapE</fullName>
    </recommendedName>
    <alternativeName>
        <fullName evidence="3">Z ring-associated protein ZapE</fullName>
    </alternativeName>
</protein>
<dbReference type="EMBL" id="JBHSVR010000001">
    <property type="protein sequence ID" value="MFC6632581.1"/>
    <property type="molecule type" value="Genomic_DNA"/>
</dbReference>
<dbReference type="InterPro" id="IPR027417">
    <property type="entry name" value="P-loop_NTPase"/>
</dbReference>
<dbReference type="InterPro" id="IPR005654">
    <property type="entry name" value="ATPase_AFG1-like"/>
</dbReference>
<evidence type="ECO:0000256" key="2">
    <source>
        <dbReference type="ARBA" id="ARBA00022840"/>
    </source>
</evidence>
<proteinExistence type="inferred from homology"/>
<keyword evidence="1 3" id="KW-0547">Nucleotide-binding</keyword>
<reference evidence="5" key="1">
    <citation type="journal article" date="2019" name="Int. J. Syst. Evol. Microbiol.">
        <title>The Global Catalogue of Microorganisms (GCM) 10K type strain sequencing project: providing services to taxonomists for standard genome sequencing and annotation.</title>
        <authorList>
            <consortium name="The Broad Institute Genomics Platform"/>
            <consortium name="The Broad Institute Genome Sequencing Center for Infectious Disease"/>
            <person name="Wu L."/>
            <person name="Ma J."/>
        </authorList>
    </citation>
    <scope>NUCLEOTIDE SEQUENCE [LARGE SCALE GENOMIC DNA]</scope>
    <source>
        <strain evidence="5">CGMCC 1.13718</strain>
    </source>
</reference>
<dbReference type="Gene3D" id="3.40.50.300">
    <property type="entry name" value="P-loop containing nucleotide triphosphate hydrolases"/>
    <property type="match status" value="1"/>
</dbReference>
<comment type="similarity">
    <text evidence="3">Belongs to the AFG1 ATPase family. ZapE subfamily.</text>
</comment>
<name>A0ABW1YII8_9GAMM</name>
<evidence type="ECO:0000313" key="4">
    <source>
        <dbReference type="EMBL" id="MFC6632581.1"/>
    </source>
</evidence>
<dbReference type="HAMAP" id="MF_01919">
    <property type="entry name" value="ZapE"/>
    <property type="match status" value="1"/>
</dbReference>
<evidence type="ECO:0000256" key="3">
    <source>
        <dbReference type="HAMAP-Rule" id="MF_01919"/>
    </source>
</evidence>
<evidence type="ECO:0000313" key="5">
    <source>
        <dbReference type="Proteomes" id="UP001596425"/>
    </source>
</evidence>
<keyword evidence="3" id="KW-0963">Cytoplasm</keyword>
<dbReference type="RefSeq" id="WP_193192069.1">
    <property type="nucleotide sequence ID" value="NZ_JACZFR010000025.1"/>
</dbReference>
<keyword evidence="2 3" id="KW-0067">ATP-binding</keyword>
<dbReference type="NCBIfam" id="NF040713">
    <property type="entry name" value="ZapE"/>
    <property type="match status" value="1"/>
</dbReference>
<gene>
    <name evidence="3 4" type="primary">zapE</name>
    <name evidence="4" type="ORF">ACFQBM_04775</name>
</gene>
<organism evidence="4 5">
    <name type="scientific">Microbulbifer taiwanensis</name>
    <dbReference type="NCBI Taxonomy" id="986746"/>
    <lineage>
        <taxon>Bacteria</taxon>
        <taxon>Pseudomonadati</taxon>
        <taxon>Pseudomonadota</taxon>
        <taxon>Gammaproteobacteria</taxon>
        <taxon>Cellvibrionales</taxon>
        <taxon>Microbulbiferaceae</taxon>
        <taxon>Microbulbifer</taxon>
    </lineage>
</organism>
<dbReference type="InterPro" id="IPR030870">
    <property type="entry name" value="ZapE"/>
</dbReference>
<comment type="caution">
    <text evidence="4">The sequence shown here is derived from an EMBL/GenBank/DDBJ whole genome shotgun (WGS) entry which is preliminary data.</text>
</comment>
<comment type="subcellular location">
    <subcellularLocation>
        <location evidence="3">Cytoplasm</location>
    </subcellularLocation>
</comment>
<dbReference type="GO" id="GO:0051301">
    <property type="term" value="P:cell division"/>
    <property type="evidence" value="ECO:0007669"/>
    <property type="project" value="UniProtKB-KW"/>
</dbReference>
<dbReference type="Pfam" id="PF03969">
    <property type="entry name" value="AFG1_ATPase"/>
    <property type="match status" value="1"/>
</dbReference>
<comment type="function">
    <text evidence="3">Reduces the stability of FtsZ polymers in the presence of ATP.</text>
</comment>
<keyword evidence="5" id="KW-1185">Reference proteome</keyword>
<dbReference type="PANTHER" id="PTHR12169:SF6">
    <property type="entry name" value="AFG1-LIKE ATPASE"/>
    <property type="match status" value="1"/>
</dbReference>
<dbReference type="PANTHER" id="PTHR12169">
    <property type="entry name" value="ATPASE N2B"/>
    <property type="match status" value="1"/>
</dbReference>
<dbReference type="Proteomes" id="UP001596425">
    <property type="component" value="Unassembled WGS sequence"/>
</dbReference>
<keyword evidence="3" id="KW-0131">Cell cycle</keyword>
<keyword evidence="3 4" id="KW-0132">Cell division</keyword>